<evidence type="ECO:0000313" key="2">
    <source>
        <dbReference type="EMBL" id="STZ28109.1"/>
    </source>
</evidence>
<organism evidence="2 3">
    <name type="scientific">Myroides odoratus</name>
    <name type="common">Flavobacterium odoratum</name>
    <dbReference type="NCBI Taxonomy" id="256"/>
    <lineage>
        <taxon>Bacteria</taxon>
        <taxon>Pseudomonadati</taxon>
        <taxon>Bacteroidota</taxon>
        <taxon>Flavobacteriia</taxon>
        <taxon>Flavobacteriales</taxon>
        <taxon>Flavobacteriaceae</taxon>
        <taxon>Myroides</taxon>
    </lineage>
</organism>
<dbReference type="OrthoDB" id="1114455at2"/>
<dbReference type="Proteomes" id="UP000255024">
    <property type="component" value="Unassembled WGS sequence"/>
</dbReference>
<reference evidence="1 4" key="2">
    <citation type="submission" date="2021-01" db="EMBL/GenBank/DDBJ databases">
        <title>FDA dAtabase for Regulatory Grade micrObial Sequences (FDA-ARGOS): Supporting development and validation of Infectious Disease Dx tests.</title>
        <authorList>
            <person name="Sproer C."/>
            <person name="Gronow S."/>
            <person name="Severitt S."/>
            <person name="Schroder I."/>
            <person name="Tallon L."/>
            <person name="Sadzewicz L."/>
            <person name="Zhao X."/>
            <person name="Boylan J."/>
            <person name="Ott S."/>
            <person name="Bowen H."/>
            <person name="Vavikolanu K."/>
            <person name="Mehta A."/>
            <person name="Aluvathingal J."/>
            <person name="Nadendla S."/>
            <person name="Lowell S."/>
            <person name="Myers T."/>
            <person name="Yan Y."/>
            <person name="Sichtig H."/>
        </authorList>
    </citation>
    <scope>NUCLEOTIDE SEQUENCE [LARGE SCALE GENOMIC DNA]</scope>
    <source>
        <strain evidence="1 4">FDAARGOS_1131</strain>
    </source>
</reference>
<dbReference type="RefSeq" id="WP_002986172.1">
    <property type="nucleotide sequence ID" value="NZ_CP068107.1"/>
</dbReference>
<dbReference type="EMBL" id="CP068108">
    <property type="protein sequence ID" value="QQT98888.1"/>
    <property type="molecule type" value="Genomic_DNA"/>
</dbReference>
<dbReference type="EMBL" id="UGQL01000001">
    <property type="protein sequence ID" value="STZ28109.1"/>
    <property type="molecule type" value="Genomic_DNA"/>
</dbReference>
<dbReference type="Pfam" id="PF11751">
    <property type="entry name" value="PorP_SprF"/>
    <property type="match status" value="1"/>
</dbReference>
<gene>
    <name evidence="1" type="ORF">I6I88_11745</name>
    <name evidence="2" type="ORF">NCTC11179_01649</name>
</gene>
<reference evidence="2 3" key="1">
    <citation type="submission" date="2018-06" db="EMBL/GenBank/DDBJ databases">
        <authorList>
            <consortium name="Pathogen Informatics"/>
            <person name="Doyle S."/>
        </authorList>
    </citation>
    <scope>NUCLEOTIDE SEQUENCE [LARGE SCALE GENOMIC DNA]</scope>
    <source>
        <strain evidence="2 3">NCTC11179</strain>
    </source>
</reference>
<evidence type="ECO:0000313" key="1">
    <source>
        <dbReference type="EMBL" id="QQT98888.1"/>
    </source>
</evidence>
<protein>
    <submittedName>
        <fullName evidence="2">Bacteroidetes-specific putative membrane protein</fullName>
    </submittedName>
    <submittedName>
        <fullName evidence="1">Type IX secretion system membrane protein PorP/SprF</fullName>
    </submittedName>
</protein>
<sequence>MKLKNTIQTIVLGGIGLLSMTQTYAQQDPQYTQYMYNHSNINPAYAGSREGLNIFGLYRTQWVGLEGAPKTATLSVNTPLGDSGLGLGVNFVNDHLGVMDDNTLSVDLSYAIDLNYHTKLAFGLKGSANLLDVNYSKLHIYNPTDPVAENDIKNKFTPNVGAGLFLYSDKAYVGLSIPNMLTRSRYNDNDTKTLRQKMHVYLTGGYVFDLNTNIKFKPAAMAKMEQGSPLQVDLSANFMFVDKFTAGIAYRWDASVSGLVGFQVSENIFVGYSYDAETTKLANYNSGSHEIFMRFTLFNSYKRITAPRFF</sequence>
<dbReference type="NCBIfam" id="TIGR03519">
    <property type="entry name" value="T9SS_PorP_fam"/>
    <property type="match status" value="1"/>
</dbReference>
<dbReference type="GeneID" id="93528335"/>
<accession>A0A378RP18</accession>
<evidence type="ECO:0000313" key="3">
    <source>
        <dbReference type="Proteomes" id="UP000255024"/>
    </source>
</evidence>
<keyword evidence="3" id="KW-1185">Reference proteome</keyword>
<dbReference type="Proteomes" id="UP000596202">
    <property type="component" value="Chromosome"/>
</dbReference>
<proteinExistence type="predicted"/>
<name>A0A378RP18_MYROD</name>
<dbReference type="AlphaFoldDB" id="A0A378RP18"/>
<dbReference type="InterPro" id="IPR019861">
    <property type="entry name" value="PorP/SprF_Bacteroidetes"/>
</dbReference>
<evidence type="ECO:0000313" key="4">
    <source>
        <dbReference type="Proteomes" id="UP000596202"/>
    </source>
</evidence>